<evidence type="ECO:0000313" key="3">
    <source>
        <dbReference type="Proteomes" id="UP000809243"/>
    </source>
</evidence>
<keyword evidence="1" id="KW-1133">Transmembrane helix</keyword>
<keyword evidence="1" id="KW-0812">Transmembrane</keyword>
<accession>A0A938YSM2</accession>
<evidence type="ECO:0008006" key="4">
    <source>
        <dbReference type="Google" id="ProtNLM"/>
    </source>
</evidence>
<dbReference type="InterPro" id="IPR010545">
    <property type="entry name" value="SPP"/>
</dbReference>
<keyword evidence="1" id="KW-0472">Membrane</keyword>
<proteinExistence type="predicted"/>
<organism evidence="2 3">
    <name type="scientific">Candidatus Iainarchaeum sp</name>
    <dbReference type="NCBI Taxonomy" id="3101447"/>
    <lineage>
        <taxon>Archaea</taxon>
        <taxon>Candidatus Iainarchaeota</taxon>
        <taxon>Candidatus Iainarchaeia</taxon>
        <taxon>Candidatus Iainarchaeales</taxon>
        <taxon>Candidatus Iainarchaeaceae</taxon>
        <taxon>Candidatus Iainarchaeum</taxon>
    </lineage>
</organism>
<dbReference type="AlphaFoldDB" id="A0A938YSM2"/>
<feature type="transmembrane region" description="Helical" evidence="1">
    <location>
        <begin position="221"/>
        <end position="243"/>
    </location>
</feature>
<sequence length="274" mass="29524">MDRLFPQLMAVFAITQLIGLCVGVSLIGAIETGELEQPTVVTENPDDPINAIALIVYILFFTGMLLILMRLFKGRWLFKLLETVVVFTASIIVFSAFIPSIAFLFTVLIVGLRLLMPGHIMLRNCVAIIAISGVGAMVGVTLGVIPIVLFLILLACYDFIAVFKTKHMVTLAKGIANRNLAFTVAMPTPKHQFELGTGDLVLPLAFAVSVMESKQAIGFPGFVFPAVLVLAASLAGLLITIWYANRHVGKALPALPLQAAFMVMAWALSVAVLP</sequence>
<comment type="caution">
    <text evidence="2">The sequence shown here is derived from an EMBL/GenBank/DDBJ whole genome shotgun (WGS) entry which is preliminary data.</text>
</comment>
<reference evidence="2" key="1">
    <citation type="submission" date="2021-01" db="EMBL/GenBank/DDBJ databases">
        <title>Active Sulfur Cycling in an Early Earth Analoge.</title>
        <authorList>
            <person name="Hahn C.R."/>
            <person name="Youssef N.H."/>
            <person name="Elshahed M."/>
        </authorList>
    </citation>
    <scope>NUCLEOTIDE SEQUENCE</scope>
    <source>
        <strain evidence="2">Zod_Metabat.1151</strain>
    </source>
</reference>
<feature type="transmembrane region" description="Helical" evidence="1">
    <location>
        <begin position="127"/>
        <end position="160"/>
    </location>
</feature>
<protein>
    <recommendedName>
        <fullName evidence="4">Signal-peptide peptidase, presenilin aspartyl protease</fullName>
    </recommendedName>
</protein>
<feature type="transmembrane region" description="Helical" evidence="1">
    <location>
        <begin position="49"/>
        <end position="72"/>
    </location>
</feature>
<feature type="transmembrane region" description="Helical" evidence="1">
    <location>
        <begin position="7"/>
        <end position="29"/>
    </location>
</feature>
<dbReference type="Pfam" id="PF06550">
    <property type="entry name" value="SPP"/>
    <property type="match status" value="1"/>
</dbReference>
<feature type="transmembrane region" description="Helical" evidence="1">
    <location>
        <begin position="255"/>
        <end position="273"/>
    </location>
</feature>
<dbReference type="EMBL" id="JAFGDB010000041">
    <property type="protein sequence ID" value="MBN2067332.1"/>
    <property type="molecule type" value="Genomic_DNA"/>
</dbReference>
<evidence type="ECO:0000313" key="2">
    <source>
        <dbReference type="EMBL" id="MBN2067332.1"/>
    </source>
</evidence>
<dbReference type="Proteomes" id="UP000809243">
    <property type="component" value="Unassembled WGS sequence"/>
</dbReference>
<feature type="transmembrane region" description="Helical" evidence="1">
    <location>
        <begin position="84"/>
        <end position="115"/>
    </location>
</feature>
<gene>
    <name evidence="2" type="ORF">JW744_02600</name>
</gene>
<name>A0A938YSM2_9ARCH</name>
<evidence type="ECO:0000256" key="1">
    <source>
        <dbReference type="SAM" id="Phobius"/>
    </source>
</evidence>